<evidence type="ECO:0000313" key="3">
    <source>
        <dbReference type="Proteomes" id="UP001214603"/>
    </source>
</evidence>
<dbReference type="AlphaFoldDB" id="A0AAF0DZW0"/>
<name>A0AAF0DZW0_9BASI</name>
<gene>
    <name evidence="2" type="ORF">MOBT1_001298</name>
</gene>
<feature type="region of interest" description="Disordered" evidence="1">
    <location>
        <begin position="119"/>
        <end position="140"/>
    </location>
</feature>
<evidence type="ECO:0000256" key="1">
    <source>
        <dbReference type="SAM" id="MobiDB-lite"/>
    </source>
</evidence>
<feature type="compositionally biased region" description="Basic and acidic residues" evidence="1">
    <location>
        <begin position="119"/>
        <end position="129"/>
    </location>
</feature>
<sequence>MSDTAGAPPPLDSMHPAVRVPTEGHAQHAPEPVHIPPEPLGGEVSAVAQMAPYVTDPTQFLLNVPVEKPFTTQVPASLFDECVTVLKRTVQWRVSSTRYNGALPQGRRYAWRKHFVCDHSGKPRDRRNPDLAPGKRRSRRASIKIGCPASFTATQEMGSDTVTMVCRFQHHGHTVNTREYWASSRIPDNVREWIKERVVEGRDQKEIVQMIHEHQKNASNIPASSPAFIPPGVQITRMDVYNIIKRHRANQGEGRKNKADEMKHHLEPPRDNEMDGDRLRLPLHSGGTALDVSDARRDADAHSHAIDPAATATYPILPTPAQLAPATPEEAVSFAQQWSDLIVNLNELQPSLMEILSNGINIAEQEPVETEKTEMDEMETGDASEPMSSSLALGAIADDDDMDTWTQRGTGAHASRIPSSLLAQLAQETTQLRQTFKDAQAAIDAAPGGDMGVAEQEALIAQLEAYAAKQEYVKR</sequence>
<keyword evidence="3" id="KW-1185">Reference proteome</keyword>
<organism evidence="2 3">
    <name type="scientific">Malassezia obtusa</name>
    <dbReference type="NCBI Taxonomy" id="76774"/>
    <lineage>
        <taxon>Eukaryota</taxon>
        <taxon>Fungi</taxon>
        <taxon>Dikarya</taxon>
        <taxon>Basidiomycota</taxon>
        <taxon>Ustilaginomycotina</taxon>
        <taxon>Malasseziomycetes</taxon>
        <taxon>Malasseziales</taxon>
        <taxon>Malasseziaceae</taxon>
        <taxon>Malassezia</taxon>
    </lineage>
</organism>
<accession>A0AAF0DZW0</accession>
<dbReference type="Proteomes" id="UP001214603">
    <property type="component" value="Chromosome 2"/>
</dbReference>
<protein>
    <submittedName>
        <fullName evidence="2">Uncharacterized protein</fullName>
    </submittedName>
</protein>
<dbReference type="EMBL" id="CP119935">
    <property type="protein sequence ID" value="WFD02617.1"/>
    <property type="molecule type" value="Genomic_DNA"/>
</dbReference>
<proteinExistence type="predicted"/>
<evidence type="ECO:0000313" key="2">
    <source>
        <dbReference type="EMBL" id="WFD02617.1"/>
    </source>
</evidence>
<reference evidence="2" key="1">
    <citation type="submission" date="2023-03" db="EMBL/GenBank/DDBJ databases">
        <title>Mating type loci evolution in Malassezia.</title>
        <authorList>
            <person name="Coelho M.A."/>
        </authorList>
    </citation>
    <scope>NUCLEOTIDE SEQUENCE</scope>
    <source>
        <strain evidence="2">CBS 7876</strain>
    </source>
</reference>
<feature type="region of interest" description="Disordered" evidence="1">
    <location>
        <begin position="247"/>
        <end position="277"/>
    </location>
</feature>
<feature type="compositionally biased region" description="Basic and acidic residues" evidence="1">
    <location>
        <begin position="253"/>
        <end position="277"/>
    </location>
</feature>